<organism evidence="2 3">
    <name type="scientific">Calocera viscosa (strain TUFC12733)</name>
    <dbReference type="NCBI Taxonomy" id="1330018"/>
    <lineage>
        <taxon>Eukaryota</taxon>
        <taxon>Fungi</taxon>
        <taxon>Dikarya</taxon>
        <taxon>Basidiomycota</taxon>
        <taxon>Agaricomycotina</taxon>
        <taxon>Dacrymycetes</taxon>
        <taxon>Dacrymycetales</taxon>
        <taxon>Dacrymycetaceae</taxon>
        <taxon>Calocera</taxon>
    </lineage>
</organism>
<feature type="compositionally biased region" description="Low complexity" evidence="1">
    <location>
        <begin position="62"/>
        <end position="75"/>
    </location>
</feature>
<sequence length="167" mass="18000">MTSALKRKSSEQEHDRPTKSAKLDIDVSEPTLSGSLQFAPESELMDVDMDIDAFTPGSVENSPSTTPSSVLPSYPNLQIYTPLNPLDSSTPLDTPSTDSPFFDSPSTTSPDQDMYSHSPQLLKPLISPTSTCTCERIPKLQMSCPKPNGNRSLWSFCDGCGAIGIVA</sequence>
<name>A0A167IG36_CALVF</name>
<evidence type="ECO:0000313" key="3">
    <source>
        <dbReference type="Proteomes" id="UP000076738"/>
    </source>
</evidence>
<evidence type="ECO:0000256" key="1">
    <source>
        <dbReference type="SAM" id="MobiDB-lite"/>
    </source>
</evidence>
<accession>A0A167IG36</accession>
<dbReference type="EMBL" id="KV417309">
    <property type="protein sequence ID" value="KZO92614.1"/>
    <property type="molecule type" value="Genomic_DNA"/>
</dbReference>
<feature type="compositionally biased region" description="Basic and acidic residues" evidence="1">
    <location>
        <begin position="8"/>
        <end position="25"/>
    </location>
</feature>
<dbReference type="AlphaFoldDB" id="A0A167IG36"/>
<keyword evidence="3" id="KW-1185">Reference proteome</keyword>
<dbReference type="Proteomes" id="UP000076738">
    <property type="component" value="Unassembled WGS sequence"/>
</dbReference>
<dbReference type="OrthoDB" id="2574468at2759"/>
<evidence type="ECO:0000313" key="2">
    <source>
        <dbReference type="EMBL" id="KZO92614.1"/>
    </source>
</evidence>
<reference evidence="2 3" key="1">
    <citation type="journal article" date="2016" name="Mol. Biol. Evol.">
        <title>Comparative Genomics of Early-Diverging Mushroom-Forming Fungi Provides Insights into the Origins of Lignocellulose Decay Capabilities.</title>
        <authorList>
            <person name="Nagy L.G."/>
            <person name="Riley R."/>
            <person name="Tritt A."/>
            <person name="Adam C."/>
            <person name="Daum C."/>
            <person name="Floudas D."/>
            <person name="Sun H."/>
            <person name="Yadav J.S."/>
            <person name="Pangilinan J."/>
            <person name="Larsson K.H."/>
            <person name="Matsuura K."/>
            <person name="Barry K."/>
            <person name="Labutti K."/>
            <person name="Kuo R."/>
            <person name="Ohm R.A."/>
            <person name="Bhattacharya S.S."/>
            <person name="Shirouzu T."/>
            <person name="Yoshinaga Y."/>
            <person name="Martin F.M."/>
            <person name="Grigoriev I.V."/>
            <person name="Hibbett D.S."/>
        </authorList>
    </citation>
    <scope>NUCLEOTIDE SEQUENCE [LARGE SCALE GENOMIC DNA]</scope>
    <source>
        <strain evidence="2 3">TUFC12733</strain>
    </source>
</reference>
<feature type="region of interest" description="Disordered" evidence="1">
    <location>
        <begin position="1"/>
        <end position="117"/>
    </location>
</feature>
<feature type="compositionally biased region" description="Low complexity" evidence="1">
    <location>
        <begin position="85"/>
        <end position="111"/>
    </location>
</feature>
<proteinExistence type="predicted"/>
<gene>
    <name evidence="2" type="ORF">CALVIDRAFT_530082</name>
</gene>
<protein>
    <submittedName>
        <fullName evidence="2">Uncharacterized protein</fullName>
    </submittedName>
</protein>